<dbReference type="EMBL" id="FOWW01000013">
    <property type="protein sequence ID" value="SFQ70003.1"/>
    <property type="molecule type" value="Genomic_DNA"/>
</dbReference>
<dbReference type="AlphaFoldDB" id="A0A1I6AMT9"/>
<gene>
    <name evidence="2" type="ORF">SAMN05421810_11399</name>
</gene>
<organism evidence="2 3">
    <name type="scientific">Amycolatopsis arida</name>
    <dbReference type="NCBI Taxonomy" id="587909"/>
    <lineage>
        <taxon>Bacteria</taxon>
        <taxon>Bacillati</taxon>
        <taxon>Actinomycetota</taxon>
        <taxon>Actinomycetes</taxon>
        <taxon>Pseudonocardiales</taxon>
        <taxon>Pseudonocardiaceae</taxon>
        <taxon>Amycolatopsis</taxon>
    </lineage>
</organism>
<keyword evidence="1" id="KW-0812">Transmembrane</keyword>
<keyword evidence="1" id="KW-0472">Membrane</keyword>
<protein>
    <submittedName>
        <fullName evidence="2">Uncharacterized protein</fullName>
    </submittedName>
</protein>
<name>A0A1I6AMT9_9PSEU</name>
<feature type="transmembrane region" description="Helical" evidence="1">
    <location>
        <begin position="29"/>
        <end position="48"/>
    </location>
</feature>
<dbReference type="Proteomes" id="UP000198727">
    <property type="component" value="Unassembled WGS sequence"/>
</dbReference>
<evidence type="ECO:0000256" key="1">
    <source>
        <dbReference type="SAM" id="Phobius"/>
    </source>
</evidence>
<accession>A0A1I6AMT9</accession>
<dbReference type="RefSeq" id="WP_166677865.1">
    <property type="nucleotide sequence ID" value="NZ_FOWW01000013.1"/>
</dbReference>
<sequence length="55" mass="6062">MTQQDAVTVGIPMLSPIAATKKRERLADIHLAFGIAVVFTLGSALLIWRRLRVES</sequence>
<evidence type="ECO:0000313" key="3">
    <source>
        <dbReference type="Proteomes" id="UP000198727"/>
    </source>
</evidence>
<dbReference type="STRING" id="587909.SAMN05421810_11399"/>
<keyword evidence="1" id="KW-1133">Transmembrane helix</keyword>
<proteinExistence type="predicted"/>
<keyword evidence="3" id="KW-1185">Reference proteome</keyword>
<reference evidence="3" key="1">
    <citation type="submission" date="2016-10" db="EMBL/GenBank/DDBJ databases">
        <authorList>
            <person name="Varghese N."/>
            <person name="Submissions S."/>
        </authorList>
    </citation>
    <scope>NUCLEOTIDE SEQUENCE [LARGE SCALE GENOMIC DNA]</scope>
    <source>
        <strain evidence="3">CGMCC 4.5579</strain>
    </source>
</reference>
<evidence type="ECO:0000313" key="2">
    <source>
        <dbReference type="EMBL" id="SFQ70003.1"/>
    </source>
</evidence>